<keyword evidence="3 11" id="KW-0812">Transmembrane</keyword>
<gene>
    <name evidence="13" type="ORF">COT50_00870</name>
</gene>
<protein>
    <recommendedName>
        <fullName evidence="15">ATP synthase subunit b</fullName>
    </recommendedName>
</protein>
<name>A0A2H0XCM8_UNCKA</name>
<evidence type="ECO:0000256" key="12">
    <source>
        <dbReference type="SAM" id="Phobius"/>
    </source>
</evidence>
<dbReference type="InterPro" id="IPR028987">
    <property type="entry name" value="ATP_synth_B-like_membr_sf"/>
</dbReference>
<dbReference type="EMBL" id="PEYU01000014">
    <property type="protein sequence ID" value="PIS22652.1"/>
    <property type="molecule type" value="Genomic_DNA"/>
</dbReference>
<evidence type="ECO:0000256" key="8">
    <source>
        <dbReference type="ARBA" id="ARBA00023310"/>
    </source>
</evidence>
<comment type="similarity">
    <text evidence="11">Belongs to the ATPase B chain family.</text>
</comment>
<feature type="transmembrane region" description="Helical" evidence="12">
    <location>
        <begin position="12"/>
        <end position="30"/>
    </location>
</feature>
<evidence type="ECO:0000256" key="4">
    <source>
        <dbReference type="ARBA" id="ARBA00022781"/>
    </source>
</evidence>
<dbReference type="CDD" id="cd06503">
    <property type="entry name" value="ATP-synt_Fo_b"/>
    <property type="match status" value="1"/>
</dbReference>
<evidence type="ECO:0008006" key="15">
    <source>
        <dbReference type="Google" id="ProtNLM"/>
    </source>
</evidence>
<organism evidence="13 14">
    <name type="scientific">candidate division WWE3 bacterium CG08_land_8_20_14_0_20_41_10</name>
    <dbReference type="NCBI Taxonomy" id="1975085"/>
    <lineage>
        <taxon>Bacteria</taxon>
        <taxon>Katanobacteria</taxon>
    </lineage>
</organism>
<evidence type="ECO:0000256" key="5">
    <source>
        <dbReference type="ARBA" id="ARBA00022989"/>
    </source>
</evidence>
<dbReference type="GO" id="GO:0015078">
    <property type="term" value="F:proton transmembrane transporter activity"/>
    <property type="evidence" value="ECO:0007669"/>
    <property type="project" value="InterPro"/>
</dbReference>
<dbReference type="Pfam" id="PF00430">
    <property type="entry name" value="ATP-synt_B"/>
    <property type="match status" value="1"/>
</dbReference>
<accession>A0A2H0XCM8</accession>
<keyword evidence="8" id="KW-0066">ATP synthesis</keyword>
<dbReference type="GO" id="GO:0045259">
    <property type="term" value="C:proton-transporting ATP synthase complex"/>
    <property type="evidence" value="ECO:0007669"/>
    <property type="project" value="UniProtKB-KW"/>
</dbReference>
<evidence type="ECO:0000256" key="11">
    <source>
        <dbReference type="RuleBase" id="RU003848"/>
    </source>
</evidence>
<keyword evidence="1 11" id="KW-0813">Transport</keyword>
<dbReference type="GO" id="GO:0012505">
    <property type="term" value="C:endomembrane system"/>
    <property type="evidence" value="ECO:0007669"/>
    <property type="project" value="UniProtKB-SubCell"/>
</dbReference>
<sequence>MANLGLNLQSFIINTIIFGAFFVLMHFLVLKKLGGIIAQREAKYLEADQKSQEAGYTLEKAQIEFAKIIENAQAESQKIVADSKHQATDQTKKILEKAQIDAGEIIVKAQGVLAVEKEKMLVDFRENLEKSVKASLTTILASQADKIDFDAKVLEEVVAKQ</sequence>
<evidence type="ECO:0000256" key="9">
    <source>
        <dbReference type="ARBA" id="ARBA00025198"/>
    </source>
</evidence>
<evidence type="ECO:0000256" key="2">
    <source>
        <dbReference type="ARBA" id="ARBA00022547"/>
    </source>
</evidence>
<evidence type="ECO:0000256" key="3">
    <source>
        <dbReference type="ARBA" id="ARBA00022692"/>
    </source>
</evidence>
<proteinExistence type="inferred from homology"/>
<dbReference type="GO" id="GO:0015986">
    <property type="term" value="P:proton motive force-driven ATP synthesis"/>
    <property type="evidence" value="ECO:0007669"/>
    <property type="project" value="InterPro"/>
</dbReference>
<evidence type="ECO:0000256" key="10">
    <source>
        <dbReference type="ARBA" id="ARBA00037847"/>
    </source>
</evidence>
<evidence type="ECO:0000256" key="1">
    <source>
        <dbReference type="ARBA" id="ARBA00022448"/>
    </source>
</evidence>
<evidence type="ECO:0000256" key="6">
    <source>
        <dbReference type="ARBA" id="ARBA00023065"/>
    </source>
</evidence>
<dbReference type="SUPFAM" id="SSF81573">
    <property type="entry name" value="F1F0 ATP synthase subunit B, membrane domain"/>
    <property type="match status" value="1"/>
</dbReference>
<comment type="caution">
    <text evidence="13">The sequence shown here is derived from an EMBL/GenBank/DDBJ whole genome shotgun (WGS) entry which is preliminary data.</text>
</comment>
<evidence type="ECO:0000313" key="13">
    <source>
        <dbReference type="EMBL" id="PIS22652.1"/>
    </source>
</evidence>
<dbReference type="InterPro" id="IPR002146">
    <property type="entry name" value="ATP_synth_b/b'su_bac/chlpt"/>
</dbReference>
<evidence type="ECO:0000256" key="7">
    <source>
        <dbReference type="ARBA" id="ARBA00023136"/>
    </source>
</evidence>
<comment type="subcellular location">
    <subcellularLocation>
        <location evidence="10">Endomembrane system</location>
        <topology evidence="10">Single-pass membrane protein</topology>
    </subcellularLocation>
</comment>
<keyword evidence="2 11" id="KW-0138">CF(0)</keyword>
<dbReference type="AlphaFoldDB" id="A0A2H0XCM8"/>
<keyword evidence="4 11" id="KW-0375">Hydrogen ion transport</keyword>
<comment type="function">
    <text evidence="9">F(1)F(0) ATP synthase produces ATP from ADP in the presence of a proton or sodium gradient. F-type ATPases consist of two structural domains, F(1) containing the extramembraneous catalytic core and F(0) containing the membrane proton channel, linked together by a central stalk and a peripheral stalk. During catalysis, ATP synthesis in the catalytic domain of F(1) is coupled via a rotary mechanism of the central stalk subunits to proton translocation.</text>
</comment>
<evidence type="ECO:0000313" key="14">
    <source>
        <dbReference type="Proteomes" id="UP000231252"/>
    </source>
</evidence>
<keyword evidence="7 12" id="KW-0472">Membrane</keyword>
<keyword evidence="5 12" id="KW-1133">Transmembrane helix</keyword>
<dbReference type="Proteomes" id="UP000231252">
    <property type="component" value="Unassembled WGS sequence"/>
</dbReference>
<keyword evidence="6 11" id="KW-0406">Ion transport</keyword>
<reference evidence="14" key="1">
    <citation type="submission" date="2017-09" db="EMBL/GenBank/DDBJ databases">
        <title>Depth-based differentiation of microbial function through sediment-hosted aquifers and enrichment of novel symbionts in the deep terrestrial subsurface.</title>
        <authorList>
            <person name="Probst A.J."/>
            <person name="Ladd B."/>
            <person name="Jarett J.K."/>
            <person name="Geller-Mcgrath D.E."/>
            <person name="Sieber C.M.K."/>
            <person name="Emerson J.B."/>
            <person name="Anantharaman K."/>
            <person name="Thomas B.C."/>
            <person name="Malmstrom R."/>
            <person name="Stieglmeier M."/>
            <person name="Klingl A."/>
            <person name="Woyke T."/>
            <person name="Ryan C.M."/>
            <person name="Banfield J.F."/>
        </authorList>
    </citation>
    <scope>NUCLEOTIDE SEQUENCE [LARGE SCALE GENOMIC DNA]</scope>
</reference>